<dbReference type="Gene3D" id="3.40.190.80">
    <property type="match status" value="1"/>
</dbReference>
<protein>
    <recommendedName>
        <fullName evidence="8">Inositol-1-monophosphatase</fullName>
        <ecNumber evidence="8">3.1.3.25</ecNumber>
    </recommendedName>
</protein>
<evidence type="ECO:0000256" key="8">
    <source>
        <dbReference type="RuleBase" id="RU364068"/>
    </source>
</evidence>
<evidence type="ECO:0000313" key="10">
    <source>
        <dbReference type="Proteomes" id="UP001596411"/>
    </source>
</evidence>
<dbReference type="PROSITE" id="PS00629">
    <property type="entry name" value="IMP_1"/>
    <property type="match status" value="1"/>
</dbReference>
<evidence type="ECO:0000256" key="1">
    <source>
        <dbReference type="ARBA" id="ARBA00001033"/>
    </source>
</evidence>
<reference evidence="10" key="1">
    <citation type="journal article" date="2019" name="Int. J. Syst. Evol. Microbiol.">
        <title>The Global Catalogue of Microorganisms (GCM) 10K type strain sequencing project: providing services to taxonomists for standard genome sequencing and annotation.</title>
        <authorList>
            <consortium name="The Broad Institute Genomics Platform"/>
            <consortium name="The Broad Institute Genome Sequencing Center for Infectious Disease"/>
            <person name="Wu L."/>
            <person name="Ma J."/>
        </authorList>
    </citation>
    <scope>NUCLEOTIDE SEQUENCE [LARGE SCALE GENOMIC DNA]</scope>
    <source>
        <strain evidence="10">CGMCC 1.13666</strain>
    </source>
</reference>
<keyword evidence="10" id="KW-1185">Reference proteome</keyword>
<proteinExistence type="inferred from homology"/>
<name>A0ABW2EVJ4_9GAMM</name>
<organism evidence="9 10">
    <name type="scientific">Halomonas salifodinae</name>
    <dbReference type="NCBI Taxonomy" id="438745"/>
    <lineage>
        <taxon>Bacteria</taxon>
        <taxon>Pseudomonadati</taxon>
        <taxon>Pseudomonadota</taxon>
        <taxon>Gammaproteobacteria</taxon>
        <taxon>Oceanospirillales</taxon>
        <taxon>Halomonadaceae</taxon>
        <taxon>Halomonas</taxon>
    </lineage>
</organism>
<accession>A0ABW2EVJ4</accession>
<sequence>MDLSQRLARAQALAEEAGEMIIAARRDHGFSTRLKHGHELVTDVDLAVDKRIRDGLDRDFPDEARLTEELTPDHEALETDGPLWVVDPIDGTVNFAHGLAHVAVSIAWMEHGKARLGVVHAPFLGQTFTAMRGQGAYLNGQRIEASRADTLSHSLVATGFPYRRDSRAPLLRRLAAVLDQCRDVRRNGSAALDLCDVACGRLDAYYESVSPWDFAAGLLIAREAGASAGHLYPCPSGLHEELYGENLLVTAPGIHGALGELLRLADEDRYQPGRGDD</sequence>
<evidence type="ECO:0000313" key="9">
    <source>
        <dbReference type="EMBL" id="MFC7090055.1"/>
    </source>
</evidence>
<dbReference type="PANTHER" id="PTHR20854:SF4">
    <property type="entry name" value="INOSITOL-1-MONOPHOSPHATASE-RELATED"/>
    <property type="match status" value="1"/>
</dbReference>
<dbReference type="InterPro" id="IPR020550">
    <property type="entry name" value="Inositol_monophosphatase_CS"/>
</dbReference>
<dbReference type="PANTHER" id="PTHR20854">
    <property type="entry name" value="INOSITOL MONOPHOSPHATASE"/>
    <property type="match status" value="1"/>
</dbReference>
<keyword evidence="5 8" id="KW-0378">Hydrolase</keyword>
<keyword evidence="7 8" id="KW-0460">Magnesium</keyword>
<dbReference type="EC" id="3.1.3.25" evidence="8"/>
<dbReference type="EMBL" id="JBHSZP010000016">
    <property type="protein sequence ID" value="MFC7090055.1"/>
    <property type="molecule type" value="Genomic_DNA"/>
</dbReference>
<evidence type="ECO:0000256" key="5">
    <source>
        <dbReference type="ARBA" id="ARBA00022801"/>
    </source>
</evidence>
<keyword evidence="6" id="KW-0889">Transcription antitermination</keyword>
<dbReference type="Gene3D" id="3.30.540.10">
    <property type="entry name" value="Fructose-1,6-Bisphosphatase, subunit A, domain 1"/>
    <property type="match status" value="1"/>
</dbReference>
<evidence type="ECO:0000256" key="6">
    <source>
        <dbReference type="ARBA" id="ARBA00022814"/>
    </source>
</evidence>
<dbReference type="SUPFAM" id="SSF56655">
    <property type="entry name" value="Carbohydrate phosphatase"/>
    <property type="match status" value="1"/>
</dbReference>
<dbReference type="Proteomes" id="UP001596411">
    <property type="component" value="Unassembled WGS sequence"/>
</dbReference>
<comment type="caution">
    <text evidence="9">The sequence shown here is derived from an EMBL/GenBank/DDBJ whole genome shotgun (WGS) entry which is preliminary data.</text>
</comment>
<evidence type="ECO:0000256" key="7">
    <source>
        <dbReference type="ARBA" id="ARBA00022842"/>
    </source>
</evidence>
<dbReference type="InterPro" id="IPR000760">
    <property type="entry name" value="Inositol_monophosphatase-like"/>
</dbReference>
<evidence type="ECO:0000256" key="3">
    <source>
        <dbReference type="ARBA" id="ARBA00009759"/>
    </source>
</evidence>
<dbReference type="CDD" id="cd01639">
    <property type="entry name" value="IMPase"/>
    <property type="match status" value="1"/>
</dbReference>
<gene>
    <name evidence="9" type="ORF">ACFQH5_10915</name>
</gene>
<dbReference type="PROSITE" id="PS00630">
    <property type="entry name" value="IMP_2"/>
    <property type="match status" value="1"/>
</dbReference>
<evidence type="ECO:0000256" key="2">
    <source>
        <dbReference type="ARBA" id="ARBA00001946"/>
    </source>
</evidence>
<keyword evidence="4 8" id="KW-0479">Metal-binding</keyword>
<comment type="cofactor">
    <cofactor evidence="2 8">
        <name>Mg(2+)</name>
        <dbReference type="ChEBI" id="CHEBI:18420"/>
    </cofactor>
</comment>
<evidence type="ECO:0000256" key="4">
    <source>
        <dbReference type="ARBA" id="ARBA00022723"/>
    </source>
</evidence>
<dbReference type="PRINTS" id="PR00377">
    <property type="entry name" value="IMPHPHTASES"/>
</dbReference>
<keyword evidence="6" id="KW-0805">Transcription regulation</keyword>
<dbReference type="InterPro" id="IPR020583">
    <property type="entry name" value="Inositol_monoP_metal-BS"/>
</dbReference>
<dbReference type="InterPro" id="IPR033942">
    <property type="entry name" value="IMPase"/>
</dbReference>
<dbReference type="RefSeq" id="WP_346062475.1">
    <property type="nucleotide sequence ID" value="NZ_BAAADR010000010.1"/>
</dbReference>
<comment type="catalytic activity">
    <reaction evidence="1 8">
        <text>a myo-inositol phosphate + H2O = myo-inositol + phosphate</text>
        <dbReference type="Rhea" id="RHEA:24056"/>
        <dbReference type="ChEBI" id="CHEBI:15377"/>
        <dbReference type="ChEBI" id="CHEBI:17268"/>
        <dbReference type="ChEBI" id="CHEBI:43474"/>
        <dbReference type="ChEBI" id="CHEBI:84139"/>
        <dbReference type="EC" id="3.1.3.25"/>
    </reaction>
</comment>
<dbReference type="Pfam" id="PF00459">
    <property type="entry name" value="Inositol_P"/>
    <property type="match status" value="1"/>
</dbReference>
<comment type="similarity">
    <text evidence="3 8">Belongs to the inositol monophosphatase superfamily.</text>
</comment>
<keyword evidence="6" id="KW-0804">Transcription</keyword>